<dbReference type="Gene3D" id="3.40.50.300">
    <property type="entry name" value="P-loop containing nucleotide triphosphate hydrolases"/>
    <property type="match status" value="1"/>
</dbReference>
<dbReference type="EMBL" id="SOCP01000002">
    <property type="protein sequence ID" value="TDV56079.1"/>
    <property type="molecule type" value="Genomic_DNA"/>
</dbReference>
<dbReference type="InterPro" id="IPR010982">
    <property type="entry name" value="Lambda_DNA-bd_dom_sf"/>
</dbReference>
<dbReference type="Gene3D" id="1.25.40.10">
    <property type="entry name" value="Tetratricopeptide repeat domain"/>
    <property type="match status" value="1"/>
</dbReference>
<gene>
    <name evidence="2" type="ORF">CLV71_102140</name>
</gene>
<proteinExistence type="predicted"/>
<dbReference type="GO" id="GO:0003677">
    <property type="term" value="F:DNA binding"/>
    <property type="evidence" value="ECO:0007669"/>
    <property type="project" value="InterPro"/>
</dbReference>
<accession>A0A4R7W2G8</accession>
<dbReference type="InterPro" id="IPR001387">
    <property type="entry name" value="Cro/C1-type_HTH"/>
</dbReference>
<dbReference type="CDD" id="cd00093">
    <property type="entry name" value="HTH_XRE"/>
    <property type="match status" value="1"/>
</dbReference>
<dbReference type="Pfam" id="PF00931">
    <property type="entry name" value="NB-ARC"/>
    <property type="match status" value="1"/>
</dbReference>
<dbReference type="SMART" id="SM00530">
    <property type="entry name" value="HTH_XRE"/>
    <property type="match status" value="1"/>
</dbReference>
<dbReference type="PROSITE" id="PS50943">
    <property type="entry name" value="HTH_CROC1"/>
    <property type="match status" value="1"/>
</dbReference>
<sequence>MEDGEGTGVGLVAERAPLGHRVRAWRRRALLSQEQLADRAGLGVRTVRDLEAGRVRRPHRRSLELLAAALGLDAEETGALMTASARLWFGADAPKIPAPAEAVTGETVAADAIPFPAVELRGRRAAVRALVDRVRRGVREHDVPVVVTGRAGIGKSALVAHVGRMMADEFRDGLLHARVDDPGSVDAVVVRFLRELGMRPAEIAHDPGERARQYRQALTGRAVLVVVDTEESDLGPLTTSPRGCAVVLTARTEPAAGHVVRLTALDHDDALRVLADGGVPVADDLAAARGVVDLCAAAPLALRIVAAAGNLPVRRLADRLRDAARGCADEPAVVVARQALPADEAEAVSLLARLPWRELTAWTVAAALDVAESRAAALLERLVAARLLEVVSGRHRMPDPVRDTLLALTPDSTQDTAAALRRVLGATLALTELADLRAQRVLVRAAPVRAHRHPVSAELRAVVRDPDGWLGANAGALADAVRQSAAHGFVELCAALAVVLQHCDGEPPGCRTEELAELARDVARAAGDVPAEAALLLAAGMRATRLGRLEAAAADLSACRTLYERCGHLLDHAVATVAAADAAAHTGEFATAGALLDAAEPVLAADRCLPALAAVALVRARLLVMRGTGTEAARGHALAAEAGFEAVGNTRGLAEARMELGVLAARGEHHEAAAWYLDSALAAFTAMGAHRAATVARFLRADLLRITGESDRAVDDLAACLPAFTAHGSSVGQGLVHLSLARVHRTLGNLADAQWHTAVAGSLRACADLPVGRCLRGGEQRRDSGGAR</sequence>
<dbReference type="Pfam" id="PF13560">
    <property type="entry name" value="HTH_31"/>
    <property type="match status" value="1"/>
</dbReference>
<keyword evidence="3" id="KW-1185">Reference proteome</keyword>
<evidence type="ECO:0000313" key="2">
    <source>
        <dbReference type="EMBL" id="TDV56079.1"/>
    </source>
</evidence>
<feature type="domain" description="HTH cro/C1-type" evidence="1">
    <location>
        <begin position="22"/>
        <end position="77"/>
    </location>
</feature>
<dbReference type="InterPro" id="IPR002182">
    <property type="entry name" value="NB-ARC"/>
</dbReference>
<reference evidence="2 3" key="1">
    <citation type="submission" date="2019-03" db="EMBL/GenBank/DDBJ databases">
        <title>Genomic Encyclopedia of Archaeal and Bacterial Type Strains, Phase II (KMG-II): from individual species to whole genera.</title>
        <authorList>
            <person name="Goeker M."/>
        </authorList>
    </citation>
    <scope>NUCLEOTIDE SEQUENCE [LARGE SCALE GENOMIC DNA]</scope>
    <source>
        <strain evidence="2 3">DSM 45499</strain>
    </source>
</reference>
<organism evidence="2 3">
    <name type="scientific">Actinophytocola oryzae</name>
    <dbReference type="NCBI Taxonomy" id="502181"/>
    <lineage>
        <taxon>Bacteria</taxon>
        <taxon>Bacillati</taxon>
        <taxon>Actinomycetota</taxon>
        <taxon>Actinomycetes</taxon>
        <taxon>Pseudonocardiales</taxon>
        <taxon>Pseudonocardiaceae</taxon>
    </lineage>
</organism>
<dbReference type="SUPFAM" id="SSF52540">
    <property type="entry name" value="P-loop containing nucleoside triphosphate hydrolases"/>
    <property type="match status" value="1"/>
</dbReference>
<dbReference type="AlphaFoldDB" id="A0A4R7W2G8"/>
<dbReference type="Gene3D" id="1.10.260.40">
    <property type="entry name" value="lambda repressor-like DNA-binding domains"/>
    <property type="match status" value="1"/>
</dbReference>
<dbReference type="InterPro" id="IPR011990">
    <property type="entry name" value="TPR-like_helical_dom_sf"/>
</dbReference>
<dbReference type="InterPro" id="IPR027417">
    <property type="entry name" value="P-loop_NTPase"/>
</dbReference>
<dbReference type="SUPFAM" id="SSF47413">
    <property type="entry name" value="lambda repressor-like DNA-binding domains"/>
    <property type="match status" value="1"/>
</dbReference>
<dbReference type="Proteomes" id="UP000294927">
    <property type="component" value="Unassembled WGS sequence"/>
</dbReference>
<dbReference type="RefSeq" id="WP_166663930.1">
    <property type="nucleotide sequence ID" value="NZ_SOCP01000002.1"/>
</dbReference>
<dbReference type="GO" id="GO:0043531">
    <property type="term" value="F:ADP binding"/>
    <property type="evidence" value="ECO:0007669"/>
    <property type="project" value="InterPro"/>
</dbReference>
<name>A0A4R7W2G8_9PSEU</name>
<evidence type="ECO:0000313" key="3">
    <source>
        <dbReference type="Proteomes" id="UP000294927"/>
    </source>
</evidence>
<comment type="caution">
    <text evidence="2">The sequence shown here is derived from an EMBL/GenBank/DDBJ whole genome shotgun (WGS) entry which is preliminary data.</text>
</comment>
<evidence type="ECO:0000259" key="1">
    <source>
        <dbReference type="PROSITE" id="PS50943"/>
    </source>
</evidence>
<dbReference type="SUPFAM" id="SSF48452">
    <property type="entry name" value="TPR-like"/>
    <property type="match status" value="1"/>
</dbReference>
<protein>
    <submittedName>
        <fullName evidence="2">NB-ARC domain-containing protein</fullName>
    </submittedName>
</protein>